<dbReference type="EMBL" id="JBHMBE010000002">
    <property type="protein sequence ID" value="MFB9645087.1"/>
    <property type="molecule type" value="Genomic_DNA"/>
</dbReference>
<name>A0ABV5SXJ4_9MICO</name>
<feature type="chain" id="PRO_5045336586" description="Secreted protein" evidence="2">
    <location>
        <begin position="24"/>
        <end position="212"/>
    </location>
</feature>
<evidence type="ECO:0000256" key="2">
    <source>
        <dbReference type="SAM" id="SignalP"/>
    </source>
</evidence>
<comment type="caution">
    <text evidence="3">The sequence shown here is derived from an EMBL/GenBank/DDBJ whole genome shotgun (WGS) entry which is preliminary data.</text>
</comment>
<feature type="region of interest" description="Disordered" evidence="1">
    <location>
        <begin position="33"/>
        <end position="69"/>
    </location>
</feature>
<keyword evidence="4" id="KW-1185">Reference proteome</keyword>
<evidence type="ECO:0000256" key="1">
    <source>
        <dbReference type="SAM" id="MobiDB-lite"/>
    </source>
</evidence>
<protein>
    <recommendedName>
        <fullName evidence="5">Secreted protein</fullName>
    </recommendedName>
</protein>
<dbReference type="RefSeq" id="WP_344713966.1">
    <property type="nucleotide sequence ID" value="NZ_BAAAWH010000001.1"/>
</dbReference>
<organism evidence="3 4">
    <name type="scientific">Microbacterium terregens</name>
    <dbReference type="NCBI Taxonomy" id="69363"/>
    <lineage>
        <taxon>Bacteria</taxon>
        <taxon>Bacillati</taxon>
        <taxon>Actinomycetota</taxon>
        <taxon>Actinomycetes</taxon>
        <taxon>Micrococcales</taxon>
        <taxon>Microbacteriaceae</taxon>
        <taxon>Microbacterium</taxon>
    </lineage>
</organism>
<evidence type="ECO:0008006" key="5">
    <source>
        <dbReference type="Google" id="ProtNLM"/>
    </source>
</evidence>
<dbReference type="Proteomes" id="UP001589611">
    <property type="component" value="Unassembled WGS sequence"/>
</dbReference>
<evidence type="ECO:0000313" key="4">
    <source>
        <dbReference type="Proteomes" id="UP001589611"/>
    </source>
</evidence>
<gene>
    <name evidence="3" type="ORF">ACFFPJ_04675</name>
</gene>
<proteinExistence type="predicted"/>
<keyword evidence="2" id="KW-0732">Signal</keyword>
<reference evidence="3 4" key="1">
    <citation type="submission" date="2024-09" db="EMBL/GenBank/DDBJ databases">
        <authorList>
            <person name="Sun Q."/>
            <person name="Mori K."/>
        </authorList>
    </citation>
    <scope>NUCLEOTIDE SEQUENCE [LARGE SCALE GENOMIC DNA]</scope>
    <source>
        <strain evidence="3 4">JCM 1342</strain>
    </source>
</reference>
<accession>A0ABV5SXJ4</accession>
<sequence length="212" mass="22090">MNRAAKIALGVSGLTVAGLIALAAVPMIASAESPTTEATREAVSTPTPTPTPVEPTATPAPEPAGTQSTEQCTFPLAYDGLSVGVSLMDGVVLHDHGAQPGATGQTVLDGSGDPAAYVVADGDTQTGIEARFCAAPGYLSLLNSVRRTDVYVEPQTVEGYVWPDPFPEGTGWIMDLYAGDTLNLNPHTVLTVGDQEGVVYQHEPDVQMPEQW</sequence>
<feature type="signal peptide" evidence="2">
    <location>
        <begin position="1"/>
        <end position="23"/>
    </location>
</feature>
<feature type="compositionally biased region" description="Pro residues" evidence="1">
    <location>
        <begin position="47"/>
        <end position="62"/>
    </location>
</feature>
<evidence type="ECO:0000313" key="3">
    <source>
        <dbReference type="EMBL" id="MFB9645087.1"/>
    </source>
</evidence>